<dbReference type="InterPro" id="IPR038765">
    <property type="entry name" value="Papain-like_cys_pep_sf"/>
</dbReference>
<dbReference type="GO" id="GO:0005829">
    <property type="term" value="C:cytosol"/>
    <property type="evidence" value="ECO:0007669"/>
    <property type="project" value="TreeGrafter"/>
</dbReference>
<evidence type="ECO:0000256" key="2">
    <source>
        <dbReference type="ARBA" id="ARBA00009085"/>
    </source>
</evidence>
<dbReference type="SUPFAM" id="SSF54001">
    <property type="entry name" value="Cysteine proteinases"/>
    <property type="match status" value="1"/>
</dbReference>
<dbReference type="InterPro" id="IPR001394">
    <property type="entry name" value="Peptidase_C19_UCH"/>
</dbReference>
<dbReference type="InterPro" id="IPR028889">
    <property type="entry name" value="USP"/>
</dbReference>
<evidence type="ECO:0000313" key="11">
    <source>
        <dbReference type="Proteomes" id="UP001142393"/>
    </source>
</evidence>
<name>A0A9W8NV96_9AGAR</name>
<feature type="compositionally biased region" description="Polar residues" evidence="8">
    <location>
        <begin position="580"/>
        <end position="589"/>
    </location>
</feature>
<dbReference type="PROSITE" id="PS00973">
    <property type="entry name" value="USP_2"/>
    <property type="match status" value="1"/>
</dbReference>
<feature type="compositionally biased region" description="Basic and acidic residues" evidence="8">
    <location>
        <begin position="461"/>
        <end position="478"/>
    </location>
</feature>
<evidence type="ECO:0000259" key="9">
    <source>
        <dbReference type="PROSITE" id="PS50235"/>
    </source>
</evidence>
<dbReference type="Gene3D" id="3.90.70.10">
    <property type="entry name" value="Cysteine proteinases"/>
    <property type="match status" value="1"/>
</dbReference>
<evidence type="ECO:0000256" key="7">
    <source>
        <dbReference type="RuleBase" id="RU366025"/>
    </source>
</evidence>
<evidence type="ECO:0000313" key="10">
    <source>
        <dbReference type="EMBL" id="KAJ3741541.1"/>
    </source>
</evidence>
<feature type="compositionally biased region" description="Basic and acidic residues" evidence="8">
    <location>
        <begin position="70"/>
        <end position="86"/>
    </location>
</feature>
<keyword evidence="11" id="KW-1185">Reference proteome</keyword>
<dbReference type="PANTHER" id="PTHR24006:SF758">
    <property type="entry name" value="UBIQUITIN CARBOXYL-TERMINAL HYDROLASE 36"/>
    <property type="match status" value="1"/>
</dbReference>
<dbReference type="InterPro" id="IPR018200">
    <property type="entry name" value="USP_CS"/>
</dbReference>
<protein>
    <recommendedName>
        <fullName evidence="7">Ubiquitin carboxyl-terminal hydrolase</fullName>
        <ecNumber evidence="7">3.4.19.12</ecNumber>
    </recommendedName>
</protein>
<dbReference type="FunFam" id="3.90.70.10:FF:000119">
    <property type="entry name" value="Ubiquitin specific peptidase 36"/>
    <property type="match status" value="1"/>
</dbReference>
<comment type="catalytic activity">
    <reaction evidence="1 7">
        <text>Thiol-dependent hydrolysis of ester, thioester, amide, peptide and isopeptide bonds formed by the C-terminal Gly of ubiquitin (a 76-residue protein attached to proteins as an intracellular targeting signal).</text>
        <dbReference type="EC" id="3.4.19.12"/>
    </reaction>
</comment>
<dbReference type="GO" id="GO:0005634">
    <property type="term" value="C:nucleus"/>
    <property type="evidence" value="ECO:0007669"/>
    <property type="project" value="TreeGrafter"/>
</dbReference>
<dbReference type="EC" id="3.4.19.12" evidence="7"/>
<feature type="domain" description="USP" evidence="9">
    <location>
        <begin position="121"/>
        <end position="418"/>
    </location>
</feature>
<feature type="compositionally biased region" description="Acidic residues" evidence="8">
    <location>
        <begin position="540"/>
        <end position="552"/>
    </location>
</feature>
<dbReference type="GO" id="GO:0006508">
    <property type="term" value="P:proteolysis"/>
    <property type="evidence" value="ECO:0007669"/>
    <property type="project" value="UniProtKB-KW"/>
</dbReference>
<dbReference type="Proteomes" id="UP001142393">
    <property type="component" value="Unassembled WGS sequence"/>
</dbReference>
<dbReference type="Pfam" id="PF00443">
    <property type="entry name" value="UCH"/>
    <property type="match status" value="1"/>
</dbReference>
<keyword evidence="4 7" id="KW-0833">Ubl conjugation pathway</keyword>
<evidence type="ECO:0000256" key="4">
    <source>
        <dbReference type="ARBA" id="ARBA00022786"/>
    </source>
</evidence>
<feature type="region of interest" description="Disordered" evidence="8">
    <location>
        <begin position="1"/>
        <end position="33"/>
    </location>
</feature>
<feature type="compositionally biased region" description="Basic residues" evidence="8">
    <location>
        <begin position="640"/>
        <end position="652"/>
    </location>
</feature>
<evidence type="ECO:0000256" key="5">
    <source>
        <dbReference type="ARBA" id="ARBA00022801"/>
    </source>
</evidence>
<evidence type="ECO:0000256" key="6">
    <source>
        <dbReference type="ARBA" id="ARBA00022807"/>
    </source>
</evidence>
<evidence type="ECO:0000256" key="1">
    <source>
        <dbReference type="ARBA" id="ARBA00000707"/>
    </source>
</evidence>
<organism evidence="10 11">
    <name type="scientific">Lentinula detonsa</name>
    <dbReference type="NCBI Taxonomy" id="2804962"/>
    <lineage>
        <taxon>Eukaryota</taxon>
        <taxon>Fungi</taxon>
        <taxon>Dikarya</taxon>
        <taxon>Basidiomycota</taxon>
        <taxon>Agaricomycotina</taxon>
        <taxon>Agaricomycetes</taxon>
        <taxon>Agaricomycetidae</taxon>
        <taxon>Agaricales</taxon>
        <taxon>Marasmiineae</taxon>
        <taxon>Omphalotaceae</taxon>
        <taxon>Lentinula</taxon>
    </lineage>
</organism>
<evidence type="ECO:0000256" key="3">
    <source>
        <dbReference type="ARBA" id="ARBA00022670"/>
    </source>
</evidence>
<proteinExistence type="inferred from homology"/>
<keyword evidence="5 7" id="KW-0378">Hydrolase</keyword>
<dbReference type="CDD" id="cd02661">
    <property type="entry name" value="Peptidase_C19E"/>
    <property type="match status" value="1"/>
</dbReference>
<keyword evidence="3 7" id="KW-0645">Protease</keyword>
<dbReference type="EMBL" id="JANVFU010000012">
    <property type="protein sequence ID" value="KAJ3741541.1"/>
    <property type="molecule type" value="Genomic_DNA"/>
</dbReference>
<feature type="compositionally biased region" description="Polar residues" evidence="8">
    <location>
        <begin position="433"/>
        <end position="445"/>
    </location>
</feature>
<feature type="region of interest" description="Disordered" evidence="8">
    <location>
        <begin position="58"/>
        <end position="107"/>
    </location>
</feature>
<gene>
    <name evidence="10" type="ORF">DFH05DRAFT_1506494</name>
</gene>
<reference evidence="10 11" key="1">
    <citation type="journal article" date="2023" name="Proc. Natl. Acad. Sci. U.S.A.">
        <title>A global phylogenomic analysis of the shiitake genus Lentinula.</title>
        <authorList>
            <person name="Sierra-Patev S."/>
            <person name="Min B."/>
            <person name="Naranjo-Ortiz M."/>
            <person name="Looney B."/>
            <person name="Konkel Z."/>
            <person name="Slot J.C."/>
            <person name="Sakamoto Y."/>
            <person name="Steenwyk J.L."/>
            <person name="Rokas A."/>
            <person name="Carro J."/>
            <person name="Camarero S."/>
            <person name="Ferreira P."/>
            <person name="Molpeceres G."/>
            <person name="Ruiz-Duenas F.J."/>
            <person name="Serrano A."/>
            <person name="Henrissat B."/>
            <person name="Drula E."/>
            <person name="Hughes K.W."/>
            <person name="Mata J.L."/>
            <person name="Ishikawa N.K."/>
            <person name="Vargas-Isla R."/>
            <person name="Ushijima S."/>
            <person name="Smith C.A."/>
            <person name="Donoghue J."/>
            <person name="Ahrendt S."/>
            <person name="Andreopoulos W."/>
            <person name="He G."/>
            <person name="LaButti K."/>
            <person name="Lipzen A."/>
            <person name="Ng V."/>
            <person name="Riley R."/>
            <person name="Sandor L."/>
            <person name="Barry K."/>
            <person name="Martinez A.T."/>
            <person name="Xiao Y."/>
            <person name="Gibbons J.G."/>
            <person name="Terashima K."/>
            <person name="Grigoriev I.V."/>
            <person name="Hibbett D."/>
        </authorList>
    </citation>
    <scope>NUCLEOTIDE SEQUENCE [LARGE SCALE GENOMIC DNA]</scope>
    <source>
        <strain evidence="10 11">TFB7810</strain>
    </source>
</reference>
<dbReference type="PANTHER" id="PTHR24006">
    <property type="entry name" value="UBIQUITIN CARBOXYL-TERMINAL HYDROLASE"/>
    <property type="match status" value="1"/>
</dbReference>
<feature type="compositionally biased region" description="Polar residues" evidence="8">
    <location>
        <begin position="489"/>
        <end position="500"/>
    </location>
</feature>
<sequence>MLASPLYPSAQPSPFPSSEDNRQYRPAKDLETFNSLLPPPIEFVEGSSSDALAVAEGKYEPINVTPKRSARAERAEVHEKTNHEVDSSSASQSKPKPSPKLRPLYTGDIDLSWPQGARLGSGLYNTGNTCFLNSSIQCLVHTPPLLHLLVNHKPSECASKNFCMTCSLRSVAIQSHKSNSAFSPNQVSGKLQVIAKHMRRGRQEDSHEFLRYAIDGLQKSCLAGQPPKIDHKLAETTWVHKLFGGKLRSRVACQSCGYNSDTFDSILDLSLDIHHSQHLKDALRKFVAPDYLKGADKYKCEKCKKHVNATKQFTIHDAPPVLTVHLKRFSPMGSKIGHMVSYDEQLSLSPYMSEGQYGPNYTLYGVICHAGGGPHSGHYYAYVKSRDNRWHEMNDESVTTASTPTRNKNSYILFYIKNKGEKLESAVKANTPLTNGSALSFTPTQVKKPGIAAQMQKKRPREGENKEGDEDQGVRMDRPFIGPVLPAAQESTGEGDSPSQAKRPKLDSEDPQANAIKRKIDSAKTATDKTPLPGLADYGSDNDDDGEDAGEKEEDKPEESSSKLIDQRGSSPLRRPLTPATATSTSKITTGAIPVSSFYATPVSKQRPSSGGSGNGPSPANRRTPFLDKRNGFNPYTFSKKNRKLGSRPRGI</sequence>
<dbReference type="GO" id="GO:0016579">
    <property type="term" value="P:protein deubiquitination"/>
    <property type="evidence" value="ECO:0007669"/>
    <property type="project" value="InterPro"/>
</dbReference>
<accession>A0A9W8NV96</accession>
<feature type="region of interest" description="Disordered" evidence="8">
    <location>
        <begin position="433"/>
        <end position="652"/>
    </location>
</feature>
<dbReference type="GO" id="GO:0004843">
    <property type="term" value="F:cysteine-type deubiquitinase activity"/>
    <property type="evidence" value="ECO:0007669"/>
    <property type="project" value="UniProtKB-UniRule"/>
</dbReference>
<dbReference type="PROSITE" id="PS50235">
    <property type="entry name" value="USP_3"/>
    <property type="match status" value="1"/>
</dbReference>
<feature type="compositionally biased region" description="Basic and acidic residues" evidence="8">
    <location>
        <begin position="19"/>
        <end position="31"/>
    </location>
</feature>
<comment type="similarity">
    <text evidence="2 7">Belongs to the peptidase C19 family.</text>
</comment>
<keyword evidence="6 7" id="KW-0788">Thiol protease</keyword>
<dbReference type="InterPro" id="IPR050164">
    <property type="entry name" value="Peptidase_C19"/>
</dbReference>
<evidence type="ECO:0000256" key="8">
    <source>
        <dbReference type="SAM" id="MobiDB-lite"/>
    </source>
</evidence>
<dbReference type="PROSITE" id="PS00972">
    <property type="entry name" value="USP_1"/>
    <property type="match status" value="1"/>
</dbReference>
<comment type="caution">
    <text evidence="10">The sequence shown here is derived from an EMBL/GenBank/DDBJ whole genome shotgun (WGS) entry which is preliminary data.</text>
</comment>
<dbReference type="AlphaFoldDB" id="A0A9W8NV96"/>